<evidence type="ECO:0008006" key="2">
    <source>
        <dbReference type="Google" id="ProtNLM"/>
    </source>
</evidence>
<gene>
    <name evidence="1" type="ORF">METZ01_LOCUS92747</name>
</gene>
<evidence type="ECO:0000313" key="1">
    <source>
        <dbReference type="EMBL" id="SVA39893.1"/>
    </source>
</evidence>
<dbReference type="Gene3D" id="3.40.630.10">
    <property type="entry name" value="Zn peptidases"/>
    <property type="match status" value="1"/>
</dbReference>
<organism evidence="1">
    <name type="scientific">marine metagenome</name>
    <dbReference type="NCBI Taxonomy" id="408172"/>
    <lineage>
        <taxon>unclassified sequences</taxon>
        <taxon>metagenomes</taxon>
        <taxon>ecological metagenomes</taxon>
    </lineage>
</organism>
<reference evidence="1" key="1">
    <citation type="submission" date="2018-05" db="EMBL/GenBank/DDBJ databases">
        <authorList>
            <person name="Lanie J.A."/>
            <person name="Ng W.-L."/>
            <person name="Kazmierczak K.M."/>
            <person name="Andrzejewski T.M."/>
            <person name="Davidsen T.M."/>
            <person name="Wayne K.J."/>
            <person name="Tettelin H."/>
            <person name="Glass J.I."/>
            <person name="Rusch D."/>
            <person name="Podicherti R."/>
            <person name="Tsui H.-C.T."/>
            <person name="Winkler M.E."/>
        </authorList>
    </citation>
    <scope>NUCLEOTIDE SEQUENCE</scope>
</reference>
<protein>
    <recommendedName>
        <fullName evidence="2">Lipoyl-binding domain-containing protein</fullName>
    </recommendedName>
</protein>
<accession>A0A381VK97</accession>
<dbReference type="EMBL" id="UINC01008875">
    <property type="protein sequence ID" value="SVA39893.1"/>
    <property type="molecule type" value="Genomic_DNA"/>
</dbReference>
<name>A0A381VK97_9ZZZZ</name>
<dbReference type="AlphaFoldDB" id="A0A381VK97"/>
<sequence length="80" mass="8745">MQTPHSDCFTTSEDAGLWEVLTDLEAPVSKGQVLGQIHFPQRPQTVPVVYRSRIHGTLIGHSHKVLVSPGDFLALVAVDL</sequence>
<proteinExistence type="predicted"/>